<dbReference type="AlphaFoldDB" id="A0A5J9T5Q5"/>
<keyword evidence="3" id="KW-1185">Reference proteome</keyword>
<comment type="caution">
    <text evidence="2">The sequence shown here is derived from an EMBL/GenBank/DDBJ whole genome shotgun (WGS) entry which is preliminary data.</text>
</comment>
<proteinExistence type="predicted"/>
<reference evidence="2 3" key="1">
    <citation type="journal article" date="2019" name="Sci. Rep.">
        <title>A high-quality genome of Eragrostis curvula grass provides insights into Poaceae evolution and supports new strategies to enhance forage quality.</title>
        <authorList>
            <person name="Carballo J."/>
            <person name="Santos B.A.C.M."/>
            <person name="Zappacosta D."/>
            <person name="Garbus I."/>
            <person name="Selva J.P."/>
            <person name="Gallo C.A."/>
            <person name="Diaz A."/>
            <person name="Albertini E."/>
            <person name="Caccamo M."/>
            <person name="Echenique V."/>
        </authorList>
    </citation>
    <scope>NUCLEOTIDE SEQUENCE [LARGE SCALE GENOMIC DNA]</scope>
    <source>
        <strain evidence="3">cv. Victoria</strain>
        <tissue evidence="2">Leaf</tissue>
    </source>
</reference>
<evidence type="ECO:0000256" key="1">
    <source>
        <dbReference type="SAM" id="MobiDB-lite"/>
    </source>
</evidence>
<protein>
    <submittedName>
        <fullName evidence="2">Uncharacterized protein</fullName>
    </submittedName>
</protein>
<dbReference type="Gramene" id="TVU06716">
    <property type="protein sequence ID" value="TVU06716"/>
    <property type="gene ID" value="EJB05_49944"/>
</dbReference>
<evidence type="ECO:0000313" key="3">
    <source>
        <dbReference type="Proteomes" id="UP000324897"/>
    </source>
</evidence>
<feature type="non-terminal residue" evidence="2">
    <location>
        <position position="1"/>
    </location>
</feature>
<feature type="region of interest" description="Disordered" evidence="1">
    <location>
        <begin position="13"/>
        <end position="46"/>
    </location>
</feature>
<accession>A0A5J9T5Q5</accession>
<name>A0A5J9T5Q5_9POAL</name>
<organism evidence="2 3">
    <name type="scientific">Eragrostis curvula</name>
    <name type="common">weeping love grass</name>
    <dbReference type="NCBI Taxonomy" id="38414"/>
    <lineage>
        <taxon>Eukaryota</taxon>
        <taxon>Viridiplantae</taxon>
        <taxon>Streptophyta</taxon>
        <taxon>Embryophyta</taxon>
        <taxon>Tracheophyta</taxon>
        <taxon>Spermatophyta</taxon>
        <taxon>Magnoliopsida</taxon>
        <taxon>Liliopsida</taxon>
        <taxon>Poales</taxon>
        <taxon>Poaceae</taxon>
        <taxon>PACMAD clade</taxon>
        <taxon>Chloridoideae</taxon>
        <taxon>Eragrostideae</taxon>
        <taxon>Eragrostidinae</taxon>
        <taxon>Eragrostis</taxon>
    </lineage>
</organism>
<sequence length="200" mass="22482">FPIVSSSFRVTERVRGGGGDLAPASSSGGEVERLRDRERSGGGEVWRRRPLSPAKLKAAPAEVPRRRHRFVVGLIARLQFVYRRRSGCNFSGTLGDDLWRRLPSDLTLLGVLLRRGLYLRRNDERERAISSAIRGAEAIAGQRFSSDRFSMNPPSDDDLDERYLFTASMCYTIFSGGDSHNYCLYQLGMLPQLILEASRD</sequence>
<feature type="compositionally biased region" description="Basic and acidic residues" evidence="1">
    <location>
        <begin position="30"/>
        <end position="46"/>
    </location>
</feature>
<dbReference type="Proteomes" id="UP000324897">
    <property type="component" value="Unassembled WGS sequence"/>
</dbReference>
<dbReference type="EMBL" id="RWGY01000051">
    <property type="protein sequence ID" value="TVU06716.1"/>
    <property type="molecule type" value="Genomic_DNA"/>
</dbReference>
<gene>
    <name evidence="2" type="ORF">EJB05_49944</name>
</gene>
<evidence type="ECO:0000313" key="2">
    <source>
        <dbReference type="EMBL" id="TVU06716.1"/>
    </source>
</evidence>